<dbReference type="SMART" id="SM00419">
    <property type="entry name" value="HTH_CRP"/>
    <property type="match status" value="1"/>
</dbReference>
<gene>
    <name evidence="5" type="ORF">CSW64_11375</name>
</gene>
<dbReference type="GO" id="GO:0006355">
    <property type="term" value="P:regulation of DNA-templated transcription"/>
    <property type="evidence" value="ECO:0007669"/>
    <property type="project" value="InterPro"/>
</dbReference>
<dbReference type="SUPFAM" id="SSF51206">
    <property type="entry name" value="cAMP-binding domain-like"/>
    <property type="match status" value="1"/>
</dbReference>
<dbReference type="OrthoDB" id="7584044at2"/>
<organism evidence="5 6">
    <name type="scientific">Caulobacter mirabilis</name>
    <dbReference type="NCBI Taxonomy" id="69666"/>
    <lineage>
        <taxon>Bacteria</taxon>
        <taxon>Pseudomonadati</taxon>
        <taxon>Pseudomonadota</taxon>
        <taxon>Alphaproteobacteria</taxon>
        <taxon>Caulobacterales</taxon>
        <taxon>Caulobacteraceae</taxon>
        <taxon>Caulobacter</taxon>
    </lineage>
</organism>
<dbReference type="InterPro" id="IPR018490">
    <property type="entry name" value="cNMP-bd_dom_sf"/>
</dbReference>
<reference evidence="5 6" key="1">
    <citation type="submission" date="2017-10" db="EMBL/GenBank/DDBJ databases">
        <title>Genome sequence of Caulobacter mirabilis FWC38.</title>
        <authorList>
            <person name="Fiebig A."/>
            <person name="Crosson S."/>
        </authorList>
    </citation>
    <scope>NUCLEOTIDE SEQUENCE [LARGE SCALE GENOMIC DNA]</scope>
    <source>
        <strain evidence="5 6">FWC 38</strain>
    </source>
</reference>
<keyword evidence="1" id="KW-0805">Transcription regulation</keyword>
<evidence type="ECO:0000256" key="3">
    <source>
        <dbReference type="ARBA" id="ARBA00023163"/>
    </source>
</evidence>
<evidence type="ECO:0000256" key="2">
    <source>
        <dbReference type="ARBA" id="ARBA00023125"/>
    </source>
</evidence>
<evidence type="ECO:0000256" key="1">
    <source>
        <dbReference type="ARBA" id="ARBA00023015"/>
    </source>
</evidence>
<dbReference type="InterPro" id="IPR012318">
    <property type="entry name" value="HTH_CRP"/>
</dbReference>
<dbReference type="PROSITE" id="PS51063">
    <property type="entry name" value="HTH_CRP_2"/>
    <property type="match status" value="1"/>
</dbReference>
<evidence type="ECO:0000313" key="6">
    <source>
        <dbReference type="Proteomes" id="UP000228945"/>
    </source>
</evidence>
<dbReference type="GO" id="GO:0003677">
    <property type="term" value="F:DNA binding"/>
    <property type="evidence" value="ECO:0007669"/>
    <property type="project" value="UniProtKB-KW"/>
</dbReference>
<dbReference type="InterPro" id="IPR036390">
    <property type="entry name" value="WH_DNA-bd_sf"/>
</dbReference>
<dbReference type="Gene3D" id="2.60.120.10">
    <property type="entry name" value="Jelly Rolls"/>
    <property type="match status" value="1"/>
</dbReference>
<dbReference type="Proteomes" id="UP000228945">
    <property type="component" value="Chromosome"/>
</dbReference>
<sequence length="260" mass="28186">MMRSWLAPSSRPPIETVKRRLSALAPLTEEAENLLGQLNGRRLFPGGADILGEPGEPHRLSFITSGWAARVGLLPDGRRQVLGLLLPGDPLYIGPPTPGFSPGPAMSLTPVEVVDAESVRAAAMSGEARWRCLQDALLVSSRLHEAYLLDQILRLGRMKAYERICHLLLELRARLMLAGLSNGGRFHMPLTQETLGDTAGLSTVHVNRTLQALRRENVLHLRSGEATLLDAEAMAAACDYHAPEPGWWSGLITVSRAGAA</sequence>
<feature type="domain" description="HTH crp-type" evidence="4">
    <location>
        <begin position="158"/>
        <end position="232"/>
    </location>
</feature>
<keyword evidence="2" id="KW-0238">DNA-binding</keyword>
<dbReference type="RefSeq" id="WP_099622219.1">
    <property type="nucleotide sequence ID" value="NZ_CP024201.1"/>
</dbReference>
<dbReference type="KEGG" id="cmb:CSW64_11375"/>
<evidence type="ECO:0000313" key="5">
    <source>
        <dbReference type="EMBL" id="ATQ42967.1"/>
    </source>
</evidence>
<dbReference type="EMBL" id="CP024201">
    <property type="protein sequence ID" value="ATQ42967.1"/>
    <property type="molecule type" value="Genomic_DNA"/>
</dbReference>
<keyword evidence="3" id="KW-0804">Transcription</keyword>
<protein>
    <recommendedName>
        <fullName evidence="4">HTH crp-type domain-containing protein</fullName>
    </recommendedName>
</protein>
<dbReference type="SUPFAM" id="SSF46785">
    <property type="entry name" value="Winged helix' DNA-binding domain"/>
    <property type="match status" value="1"/>
</dbReference>
<proteinExistence type="predicted"/>
<name>A0A2D2AYF0_9CAUL</name>
<dbReference type="InterPro" id="IPR014710">
    <property type="entry name" value="RmlC-like_jellyroll"/>
</dbReference>
<keyword evidence="6" id="KW-1185">Reference proteome</keyword>
<accession>A0A2D2AYF0</accession>
<dbReference type="AlphaFoldDB" id="A0A2D2AYF0"/>
<evidence type="ECO:0000259" key="4">
    <source>
        <dbReference type="PROSITE" id="PS51063"/>
    </source>
</evidence>
<dbReference type="Pfam" id="PF13545">
    <property type="entry name" value="HTH_Crp_2"/>
    <property type="match status" value="1"/>
</dbReference>